<dbReference type="SUPFAM" id="SSF51395">
    <property type="entry name" value="FMN-linked oxidoreductases"/>
    <property type="match status" value="1"/>
</dbReference>
<dbReference type="InterPro" id="IPR027283">
    <property type="entry name" value="YerD"/>
</dbReference>
<dbReference type="InterPro" id="IPR002932">
    <property type="entry name" value="Glu_synthdom"/>
</dbReference>
<evidence type="ECO:0000313" key="4">
    <source>
        <dbReference type="EMBL" id="EKE82913.1"/>
    </source>
</evidence>
<proteinExistence type="inferred from homology"/>
<dbReference type="STRING" id="740709.A10D4_08739"/>
<sequence length="533" mass="59042">MRKSALYLSLIVTILAAIGSYYNYHIGWLLLISIPVLVIAFSDRLQKSHSLLRNYPFFAHARWLTEAIRPYFRQYLMESETSGRPISRMYRSIVYQRAKNSLDTIPFGTKVDTNRVGYEWIGHSITAHSPKEDPHHNRVQVGNQQCQQPYSASLLNISAMSFGALSNNAIRALNKGAKMGSFYHNTGEGGLSDYHLEHGGDVVWQIGTGYFGCRNKDGNFDAESFKEKAQLDAVKMVEIKLSQGAKPGHGGILPAAKNTQEIARIRQVPEGTDVLSPPSHTAFSTPQGLLEFVQQLRDLSGGKPVGFKLCVGNKSEFIAICKAMRERQIYPDFITVDGGEGGTGAAPLEYSNSIGMPLRDALVFVDDCLRGFDLREHVKIIASGKIFTAFHIVKYIALGADLCNSARGMMFALGCVQSLTCNTNRCPTGVATQDPRLAKGLVVSDKSVRVKNFHEKTVKATNELLSSVGLHSVTEVKRKHIFRRVTASTVLRFDEIYPVQAAGCFLRDEIPDKYRLYYDEAQADSFAPLEVSA</sequence>
<dbReference type="RefSeq" id="WP_008489003.1">
    <property type="nucleotide sequence ID" value="NZ_AMRG01000010.1"/>
</dbReference>
<name>K2K5M9_9GAMM</name>
<comment type="caution">
    <text evidence="4">The sequence shown here is derived from an EMBL/GenBank/DDBJ whole genome shotgun (WGS) entry which is preliminary data.</text>
</comment>
<gene>
    <name evidence="4" type="ORF">A10D4_08739</name>
</gene>
<dbReference type="eggNOG" id="COG0069">
    <property type="taxonomic scope" value="Bacteria"/>
</dbReference>
<dbReference type="GO" id="GO:0015930">
    <property type="term" value="F:glutamate synthase activity"/>
    <property type="evidence" value="ECO:0007669"/>
    <property type="project" value="InterPro"/>
</dbReference>
<dbReference type="CDD" id="cd02808">
    <property type="entry name" value="GltS_FMN"/>
    <property type="match status" value="1"/>
</dbReference>
<evidence type="ECO:0000313" key="5">
    <source>
        <dbReference type="Proteomes" id="UP000014115"/>
    </source>
</evidence>
<dbReference type="Pfam" id="PF01645">
    <property type="entry name" value="Glu_synthase"/>
    <property type="match status" value="1"/>
</dbReference>
<dbReference type="PIRSF" id="PIRSF500060">
    <property type="entry name" value="UCP500060"/>
    <property type="match status" value="1"/>
</dbReference>
<dbReference type="EMBL" id="AMRG01000010">
    <property type="protein sequence ID" value="EKE82913.1"/>
    <property type="molecule type" value="Genomic_DNA"/>
</dbReference>
<dbReference type="PANTHER" id="PTHR43819:SF1">
    <property type="entry name" value="ARCHAEAL-TYPE GLUTAMATE SYNTHASE [NADPH]"/>
    <property type="match status" value="1"/>
</dbReference>
<reference evidence="4 5" key="1">
    <citation type="journal article" date="2012" name="J. Bacteriol.">
        <title>Genome Sequence of Idiomarina xiamenensis Type Strain 10-D-4.</title>
        <authorList>
            <person name="Lai Q."/>
            <person name="Wang L."/>
            <person name="Wang W."/>
            <person name="Shao Z."/>
        </authorList>
    </citation>
    <scope>NUCLEOTIDE SEQUENCE [LARGE SCALE GENOMIC DNA]</scope>
    <source>
        <strain evidence="4 5">10-D-4</strain>
    </source>
</reference>
<evidence type="ECO:0000259" key="3">
    <source>
        <dbReference type="Pfam" id="PF01645"/>
    </source>
</evidence>
<accession>K2K5M9</accession>
<dbReference type="OrthoDB" id="9795032at2"/>
<protein>
    <submittedName>
        <fullName evidence="4">Glutamate synthase</fullName>
    </submittedName>
</protein>
<dbReference type="InterPro" id="IPR024188">
    <property type="entry name" value="GltB"/>
</dbReference>
<evidence type="ECO:0000256" key="2">
    <source>
        <dbReference type="PIRNR" id="PIRNR006429"/>
    </source>
</evidence>
<dbReference type="AlphaFoldDB" id="K2K5M9"/>
<dbReference type="PATRIC" id="fig|740709.3.peg.1769"/>
<dbReference type="Proteomes" id="UP000014115">
    <property type="component" value="Unassembled WGS sequence"/>
</dbReference>
<dbReference type="InterPro" id="IPR013785">
    <property type="entry name" value="Aldolase_TIM"/>
</dbReference>
<dbReference type="GO" id="GO:0006537">
    <property type="term" value="P:glutamate biosynthetic process"/>
    <property type="evidence" value="ECO:0007669"/>
    <property type="project" value="InterPro"/>
</dbReference>
<keyword evidence="5" id="KW-1185">Reference proteome</keyword>
<dbReference type="PANTHER" id="PTHR43819">
    <property type="entry name" value="ARCHAEAL-TYPE GLUTAMATE SYNTHASE [NADPH]"/>
    <property type="match status" value="1"/>
</dbReference>
<organism evidence="4 5">
    <name type="scientific">Idiomarina xiamenensis 10-D-4</name>
    <dbReference type="NCBI Taxonomy" id="740709"/>
    <lineage>
        <taxon>Bacteria</taxon>
        <taxon>Pseudomonadati</taxon>
        <taxon>Pseudomonadota</taxon>
        <taxon>Gammaproteobacteria</taxon>
        <taxon>Alteromonadales</taxon>
        <taxon>Idiomarinaceae</taxon>
        <taxon>Idiomarina</taxon>
    </lineage>
</organism>
<dbReference type="Gene3D" id="3.20.20.70">
    <property type="entry name" value="Aldolase class I"/>
    <property type="match status" value="1"/>
</dbReference>
<dbReference type="PIRSF" id="PIRSF006429">
    <property type="entry name" value="GOGAT_lg_2"/>
    <property type="match status" value="1"/>
</dbReference>
<comment type="similarity">
    <text evidence="1 2">Belongs to the glutamate synthase family.</text>
</comment>
<feature type="domain" description="Glutamate synthase" evidence="3">
    <location>
        <begin position="144"/>
        <end position="470"/>
    </location>
</feature>
<evidence type="ECO:0000256" key="1">
    <source>
        <dbReference type="ARBA" id="ARBA00009716"/>
    </source>
</evidence>